<keyword evidence="1" id="KW-0732">Signal</keyword>
<name>A0A444YDY1_ARAHY</name>
<evidence type="ECO:0000313" key="2">
    <source>
        <dbReference type="EMBL" id="RYR00109.1"/>
    </source>
</evidence>
<evidence type="ECO:0008006" key="4">
    <source>
        <dbReference type="Google" id="ProtNLM"/>
    </source>
</evidence>
<reference evidence="2 3" key="1">
    <citation type="submission" date="2019-01" db="EMBL/GenBank/DDBJ databases">
        <title>Sequencing of cultivated peanut Arachis hypogaea provides insights into genome evolution and oil improvement.</title>
        <authorList>
            <person name="Chen X."/>
        </authorList>
    </citation>
    <scope>NUCLEOTIDE SEQUENCE [LARGE SCALE GENOMIC DNA]</scope>
    <source>
        <strain evidence="3">cv. Fuhuasheng</strain>
        <tissue evidence="2">Leaves</tissue>
    </source>
</reference>
<feature type="signal peptide" evidence="1">
    <location>
        <begin position="1"/>
        <end position="25"/>
    </location>
</feature>
<evidence type="ECO:0000256" key="1">
    <source>
        <dbReference type="SAM" id="SignalP"/>
    </source>
</evidence>
<keyword evidence="3" id="KW-1185">Reference proteome</keyword>
<dbReference type="EMBL" id="SDMP01000017">
    <property type="protein sequence ID" value="RYR00109.1"/>
    <property type="molecule type" value="Genomic_DNA"/>
</dbReference>
<feature type="chain" id="PRO_5019574481" description="Glycine-rich protein" evidence="1">
    <location>
        <begin position="26"/>
        <end position="123"/>
    </location>
</feature>
<accession>A0A444YDY1</accession>
<protein>
    <recommendedName>
        <fullName evidence="4">Glycine-rich protein</fullName>
    </recommendedName>
</protein>
<proteinExistence type="predicted"/>
<dbReference type="Proteomes" id="UP000289738">
    <property type="component" value="Chromosome B07"/>
</dbReference>
<gene>
    <name evidence="2" type="ORF">Ahy_B07g088187</name>
</gene>
<dbReference type="Pfam" id="PF07172">
    <property type="entry name" value="GRP"/>
    <property type="match status" value="1"/>
</dbReference>
<comment type="caution">
    <text evidence="2">The sequence shown here is derived from an EMBL/GenBank/DDBJ whole genome shotgun (WGS) entry which is preliminary data.</text>
</comment>
<dbReference type="PANTHER" id="PTHR37389:SF40">
    <property type="entry name" value="NODULIN-24"/>
    <property type="match status" value="1"/>
</dbReference>
<dbReference type="AlphaFoldDB" id="A0A444YDY1"/>
<dbReference type="InterPro" id="IPR010800">
    <property type="entry name" value="GRP"/>
</dbReference>
<dbReference type="PANTHER" id="PTHR37389">
    <property type="entry name" value="NODULIN-24"/>
    <property type="match status" value="1"/>
</dbReference>
<sequence>MCSRVAILMLGLLAMVLLISSEVAARNLAEKVDKEKNRLGDAKYGGGGYPGYGHNGGGGSPGSHHGGSRYPGHGGGGYCRYGCCGSGYGGRCRRCCSYAGEHTLRSQGNQDLFKAYSTHEHAF</sequence>
<evidence type="ECO:0000313" key="3">
    <source>
        <dbReference type="Proteomes" id="UP000289738"/>
    </source>
</evidence>
<dbReference type="Gramene" id="arahy.Tifrunner.gnm2.ann2.Ah17g085700.1">
    <property type="protein sequence ID" value="arahy.Tifrunner.gnm2.ann2.Ah17g085700.1-CDS"/>
    <property type="gene ID" value="arahy.Tifrunner.gnm2.ann2.Ah17g085700"/>
</dbReference>
<organism evidence="2 3">
    <name type="scientific">Arachis hypogaea</name>
    <name type="common">Peanut</name>
    <dbReference type="NCBI Taxonomy" id="3818"/>
    <lineage>
        <taxon>Eukaryota</taxon>
        <taxon>Viridiplantae</taxon>
        <taxon>Streptophyta</taxon>
        <taxon>Embryophyta</taxon>
        <taxon>Tracheophyta</taxon>
        <taxon>Spermatophyta</taxon>
        <taxon>Magnoliopsida</taxon>
        <taxon>eudicotyledons</taxon>
        <taxon>Gunneridae</taxon>
        <taxon>Pentapetalae</taxon>
        <taxon>rosids</taxon>
        <taxon>fabids</taxon>
        <taxon>Fabales</taxon>
        <taxon>Fabaceae</taxon>
        <taxon>Papilionoideae</taxon>
        <taxon>50 kb inversion clade</taxon>
        <taxon>dalbergioids sensu lato</taxon>
        <taxon>Dalbergieae</taxon>
        <taxon>Pterocarpus clade</taxon>
        <taxon>Arachis</taxon>
    </lineage>
</organism>
<dbReference type="STRING" id="3818.A0A444YDY1"/>